<dbReference type="EMBL" id="UFQT01002896">
    <property type="protein sequence ID" value="SSX34234.1"/>
    <property type="molecule type" value="Genomic_DNA"/>
</dbReference>
<dbReference type="AlphaFoldDB" id="A0A336MUG8"/>
<dbReference type="EMBL" id="UFQS01002896">
    <property type="protein sequence ID" value="SSX14845.1"/>
    <property type="molecule type" value="Genomic_DNA"/>
</dbReference>
<evidence type="ECO:0000313" key="2">
    <source>
        <dbReference type="EMBL" id="SSX14845.1"/>
    </source>
</evidence>
<evidence type="ECO:0000313" key="3">
    <source>
        <dbReference type="EMBL" id="SSX34234.1"/>
    </source>
</evidence>
<organism evidence="3">
    <name type="scientific">Culicoides sonorensis</name>
    <name type="common">Biting midge</name>
    <dbReference type="NCBI Taxonomy" id="179676"/>
    <lineage>
        <taxon>Eukaryota</taxon>
        <taxon>Metazoa</taxon>
        <taxon>Ecdysozoa</taxon>
        <taxon>Arthropoda</taxon>
        <taxon>Hexapoda</taxon>
        <taxon>Insecta</taxon>
        <taxon>Pterygota</taxon>
        <taxon>Neoptera</taxon>
        <taxon>Endopterygota</taxon>
        <taxon>Diptera</taxon>
        <taxon>Nematocera</taxon>
        <taxon>Chironomoidea</taxon>
        <taxon>Ceratopogonidae</taxon>
        <taxon>Ceratopogoninae</taxon>
        <taxon>Culicoides</taxon>
        <taxon>Monoculicoides</taxon>
    </lineage>
</organism>
<protein>
    <submittedName>
        <fullName evidence="3">CSON007641 protein</fullName>
    </submittedName>
</protein>
<dbReference type="VEuPathDB" id="VectorBase:CSON007641"/>
<dbReference type="Gene3D" id="1.10.8.10">
    <property type="entry name" value="DNA helicase RuvA subunit, C-terminal domain"/>
    <property type="match status" value="1"/>
</dbReference>
<evidence type="ECO:0000259" key="1">
    <source>
        <dbReference type="Pfam" id="PF23312"/>
    </source>
</evidence>
<dbReference type="InterPro" id="IPR057380">
    <property type="entry name" value="UBA_SIK1/2/3"/>
</dbReference>
<name>A0A336MUG8_CULSO</name>
<dbReference type="Pfam" id="PF23312">
    <property type="entry name" value="UBA_SIK3"/>
    <property type="match status" value="1"/>
</dbReference>
<accession>A0A336MUG8</accession>
<feature type="domain" description="Protein kinase SIK1/2/3 UBA" evidence="1">
    <location>
        <begin position="27"/>
        <end position="65"/>
    </location>
</feature>
<sequence>MQLEKPIEEDLVPLVWRQNVKLEDQAEIIHQMVLGQIATKEAILKSLEKNEYNNITATYYLLAEQKMRLDKQKEMKKLLGMNPLSSSKMR</sequence>
<reference evidence="3" key="2">
    <citation type="submission" date="2018-07" db="EMBL/GenBank/DDBJ databases">
        <authorList>
            <person name="Quirk P.G."/>
            <person name="Krulwich T.A."/>
        </authorList>
    </citation>
    <scope>NUCLEOTIDE SEQUENCE</scope>
</reference>
<proteinExistence type="predicted"/>
<dbReference type="CDD" id="cd14339">
    <property type="entry name" value="UBA_SNRK"/>
    <property type="match status" value="1"/>
</dbReference>
<reference evidence="2" key="1">
    <citation type="submission" date="2018-04" db="EMBL/GenBank/DDBJ databases">
        <authorList>
            <person name="Go L.Y."/>
            <person name="Mitchell J.A."/>
        </authorList>
    </citation>
    <scope>NUCLEOTIDE SEQUENCE</scope>
    <source>
        <tissue evidence="2">Whole organism</tissue>
    </source>
</reference>
<gene>
    <name evidence="3" type="primary">CSON007641</name>
</gene>